<proteinExistence type="evidence at transcript level"/>
<dbReference type="InterPro" id="IPR036728">
    <property type="entry name" value="PBP_GOBP_sf"/>
</dbReference>
<dbReference type="EMBL" id="KJ702154">
    <property type="protein sequence ID" value="AID61308.1"/>
    <property type="molecule type" value="mRNA"/>
</dbReference>
<dbReference type="Pfam" id="PF01395">
    <property type="entry name" value="PBP_GOBP"/>
    <property type="match status" value="1"/>
</dbReference>
<reference evidence="3" key="1">
    <citation type="journal article" date="2015" name="BMC Genomics">
        <title>Chemosensory genes identified in the antennal transcriptome of the blowfly Calliphora stygia.</title>
        <authorList>
            <person name="Leitch O.J."/>
            <person name="Papanicolaou A."/>
            <person name="Lennard C."/>
            <person name="Kirkbride K.P."/>
            <person name="Anderson A."/>
        </authorList>
    </citation>
    <scope>NUCLEOTIDE SEQUENCE</scope>
</reference>
<evidence type="ECO:0000313" key="3">
    <source>
        <dbReference type="EMBL" id="AID61308.1"/>
    </source>
</evidence>
<organism evidence="3">
    <name type="scientific">Calliphora stygia</name>
    <name type="common">Common brown blowfly</name>
    <dbReference type="NCBI Taxonomy" id="145453"/>
    <lineage>
        <taxon>Eukaryota</taxon>
        <taxon>Metazoa</taxon>
        <taxon>Ecdysozoa</taxon>
        <taxon>Arthropoda</taxon>
        <taxon>Hexapoda</taxon>
        <taxon>Insecta</taxon>
        <taxon>Pterygota</taxon>
        <taxon>Neoptera</taxon>
        <taxon>Endopterygota</taxon>
        <taxon>Diptera</taxon>
        <taxon>Brachycera</taxon>
        <taxon>Muscomorpha</taxon>
        <taxon>Oestroidea</taxon>
        <taxon>Calliphoridae</taxon>
        <taxon>Calliphorinae</taxon>
        <taxon>Calliphora</taxon>
    </lineage>
</organism>
<evidence type="ECO:0000256" key="2">
    <source>
        <dbReference type="SAM" id="SignalP"/>
    </source>
</evidence>
<dbReference type="GO" id="GO:0005549">
    <property type="term" value="F:odorant binding"/>
    <property type="evidence" value="ECO:0007669"/>
    <property type="project" value="InterPro"/>
</dbReference>
<feature type="signal peptide" evidence="2">
    <location>
        <begin position="1"/>
        <end position="19"/>
    </location>
</feature>
<dbReference type="SMART" id="SM00708">
    <property type="entry name" value="PhBP"/>
    <property type="match status" value="1"/>
</dbReference>
<dbReference type="PANTHER" id="PTHR11857">
    <property type="entry name" value="ODORANT BINDING PROTEIN-RELATED"/>
    <property type="match status" value="1"/>
</dbReference>
<dbReference type="Gene3D" id="1.10.238.20">
    <property type="entry name" value="Pheromone/general odorant binding protein domain"/>
    <property type="match status" value="1"/>
</dbReference>
<dbReference type="PANTHER" id="PTHR11857:SF42">
    <property type="entry name" value="GENERAL ODORANT-BINDING PROTEIN 19D-RELATED"/>
    <property type="match status" value="1"/>
</dbReference>
<dbReference type="AlphaFoldDB" id="A0A068F4Y0"/>
<keyword evidence="1 2" id="KW-0732">Signal</keyword>
<name>A0A068F4Y0_CALSG</name>
<dbReference type="GO" id="GO:0005615">
    <property type="term" value="C:extracellular space"/>
    <property type="evidence" value="ECO:0007669"/>
    <property type="project" value="TreeGrafter"/>
</dbReference>
<dbReference type="SUPFAM" id="SSF47565">
    <property type="entry name" value="Insect pheromone/odorant-binding proteins"/>
    <property type="match status" value="1"/>
</dbReference>
<sequence>MKFLIVSGFLILAACSIRAELTKEEAIAIATDCKEEAGASDADFEAMVTHQPAISPEGKCMHACALKKFGVLSDEGKLLKDAALELSESLIKNEEKKALIAEIVETCDQLEVSDDHCEAAEEYGQCWRNEFEAKGISPDEDLV</sequence>
<gene>
    <name evidence="3" type="primary">OBP15</name>
</gene>
<accession>A0A068F4Y0</accession>
<dbReference type="PROSITE" id="PS51257">
    <property type="entry name" value="PROKAR_LIPOPROTEIN"/>
    <property type="match status" value="1"/>
</dbReference>
<protein>
    <submittedName>
        <fullName evidence="3">Odorant binding protein</fullName>
    </submittedName>
</protein>
<feature type="chain" id="PRO_5001650355" evidence="2">
    <location>
        <begin position="20"/>
        <end position="143"/>
    </location>
</feature>
<dbReference type="CDD" id="cd23992">
    <property type="entry name" value="PBP_GOBP"/>
    <property type="match status" value="1"/>
</dbReference>
<evidence type="ECO:0000256" key="1">
    <source>
        <dbReference type="ARBA" id="ARBA00022729"/>
    </source>
</evidence>
<dbReference type="InterPro" id="IPR006170">
    <property type="entry name" value="PBP/GOBP"/>
</dbReference>
<dbReference type="GO" id="GO:0007608">
    <property type="term" value="P:sensory perception of smell"/>
    <property type="evidence" value="ECO:0007669"/>
    <property type="project" value="TreeGrafter"/>
</dbReference>